<dbReference type="PANTHER" id="PTHR23416">
    <property type="entry name" value="SIALIC ACID SYNTHASE-RELATED"/>
    <property type="match status" value="1"/>
</dbReference>
<dbReference type="AlphaFoldDB" id="A0AB38CC38"/>
<dbReference type="SUPFAM" id="SSF51161">
    <property type="entry name" value="Trimeric LpxA-like enzymes"/>
    <property type="match status" value="1"/>
</dbReference>
<evidence type="ECO:0000313" key="1">
    <source>
        <dbReference type="EMBL" id="SFX97586.1"/>
    </source>
</evidence>
<sequence length="230" mass="24530">MSDFFSALASRARKEKFAIDPDVPRSYLLRFFLTKVIDLLRGVLVFRRLNARIFIGKKVEILCASKISTGRFIKFASGCYVDALSRDGIRLGNNFSLGRGASIECTGSLATLGIGFSAGNNVGIGSFSFLGCAGGISIDDNTILGNFVSMHSENHNFERLDIPIRLQGVTQQGIHIGKNCWIGAKATILDGARIGDHAVIAAGAVVTAGEYEGNAVYGGVPARKLKSLIA</sequence>
<dbReference type="CDD" id="cd04647">
    <property type="entry name" value="LbH_MAT_like"/>
    <property type="match status" value="1"/>
</dbReference>
<proteinExistence type="predicted"/>
<dbReference type="InterPro" id="IPR051159">
    <property type="entry name" value="Hexapeptide_acetyltransf"/>
</dbReference>
<dbReference type="RefSeq" id="WP_072455155.1">
    <property type="nucleotide sequence ID" value="NZ_FPKH01000004.1"/>
</dbReference>
<dbReference type="PANTHER" id="PTHR23416:SF78">
    <property type="entry name" value="LIPOPOLYSACCHARIDE BIOSYNTHESIS O-ACETYL TRANSFERASE WBBJ-RELATED"/>
    <property type="match status" value="1"/>
</dbReference>
<gene>
    <name evidence="1" type="ORF">SAMN03097694_4063</name>
</gene>
<dbReference type="InterPro" id="IPR011004">
    <property type="entry name" value="Trimer_LpxA-like_sf"/>
</dbReference>
<protein>
    <submittedName>
        <fullName evidence="1">Hexapeptide repeat of succinyl-transferase</fullName>
    </submittedName>
</protein>
<reference evidence="1 2" key="1">
    <citation type="submission" date="2016-11" db="EMBL/GenBank/DDBJ databases">
        <authorList>
            <person name="Varghese N."/>
            <person name="Submissions S."/>
        </authorList>
    </citation>
    <scope>NUCLEOTIDE SEQUENCE [LARGE SCALE GENOMIC DNA]</scope>
    <source>
        <strain evidence="1 2">NFR18</strain>
    </source>
</reference>
<dbReference type="InterPro" id="IPR001451">
    <property type="entry name" value="Hexapep"/>
</dbReference>
<accession>A0AB38CC38</accession>
<comment type="caution">
    <text evidence="1">The sequence shown here is derived from an EMBL/GenBank/DDBJ whole genome shotgun (WGS) entry which is preliminary data.</text>
</comment>
<organism evidence="1 2">
    <name type="scientific">Janthinobacterium lividum</name>
    <dbReference type="NCBI Taxonomy" id="29581"/>
    <lineage>
        <taxon>Bacteria</taxon>
        <taxon>Pseudomonadati</taxon>
        <taxon>Pseudomonadota</taxon>
        <taxon>Betaproteobacteria</taxon>
        <taxon>Burkholderiales</taxon>
        <taxon>Oxalobacteraceae</taxon>
        <taxon>Janthinobacterium</taxon>
    </lineage>
</organism>
<name>A0AB38CC38_9BURK</name>
<evidence type="ECO:0000313" key="2">
    <source>
        <dbReference type="Proteomes" id="UP000182489"/>
    </source>
</evidence>
<dbReference type="Proteomes" id="UP000182489">
    <property type="component" value="Unassembled WGS sequence"/>
</dbReference>
<dbReference type="EMBL" id="FPKH01000004">
    <property type="protein sequence ID" value="SFX97586.1"/>
    <property type="molecule type" value="Genomic_DNA"/>
</dbReference>
<dbReference type="Gene3D" id="2.160.10.10">
    <property type="entry name" value="Hexapeptide repeat proteins"/>
    <property type="match status" value="1"/>
</dbReference>
<dbReference type="Pfam" id="PF00132">
    <property type="entry name" value="Hexapep"/>
    <property type="match status" value="1"/>
</dbReference>